<protein>
    <submittedName>
        <fullName evidence="2">Uncharacterized protein</fullName>
    </submittedName>
</protein>
<evidence type="ECO:0000313" key="3">
    <source>
        <dbReference type="Proteomes" id="UP000245535"/>
    </source>
</evidence>
<comment type="caution">
    <text evidence="2">The sequence shown here is derived from an EMBL/GenBank/DDBJ whole genome shotgun (WGS) entry which is preliminary data.</text>
</comment>
<dbReference type="EMBL" id="QGDO01000001">
    <property type="protein sequence ID" value="PWJ44266.1"/>
    <property type="molecule type" value="Genomic_DNA"/>
</dbReference>
<keyword evidence="3" id="KW-1185">Reference proteome</keyword>
<proteinExistence type="predicted"/>
<feature type="transmembrane region" description="Helical" evidence="1">
    <location>
        <begin position="7"/>
        <end position="27"/>
    </location>
</feature>
<dbReference type="AlphaFoldDB" id="A0A315ZFA2"/>
<evidence type="ECO:0000256" key="1">
    <source>
        <dbReference type="SAM" id="Phobius"/>
    </source>
</evidence>
<reference evidence="2 3" key="1">
    <citation type="submission" date="2018-03" db="EMBL/GenBank/DDBJ databases">
        <title>Genomic Encyclopedia of Archaeal and Bacterial Type Strains, Phase II (KMG-II): from individual species to whole genera.</title>
        <authorList>
            <person name="Goeker M."/>
        </authorList>
    </citation>
    <scope>NUCLEOTIDE SEQUENCE [LARGE SCALE GENOMIC DNA]</scope>
    <source>
        <strain evidence="2 3">DSM 28229</strain>
    </source>
</reference>
<accession>A0A315ZFA2</accession>
<name>A0A315ZFA2_SEDFL</name>
<dbReference type="Proteomes" id="UP000245535">
    <property type="component" value="Unassembled WGS sequence"/>
</dbReference>
<organism evidence="2 3">
    <name type="scientific">Sediminitomix flava</name>
    <dbReference type="NCBI Taxonomy" id="379075"/>
    <lineage>
        <taxon>Bacteria</taxon>
        <taxon>Pseudomonadati</taxon>
        <taxon>Bacteroidota</taxon>
        <taxon>Cytophagia</taxon>
        <taxon>Cytophagales</taxon>
        <taxon>Flammeovirgaceae</taxon>
        <taxon>Sediminitomix</taxon>
    </lineage>
</organism>
<gene>
    <name evidence="2" type="ORF">BC781_101616</name>
</gene>
<keyword evidence="1" id="KW-0472">Membrane</keyword>
<sequence>MKYIIETTPFILFILIHLFNIGLLFMYSQSLTPIKIFTNTDVAERKRLLTQ</sequence>
<keyword evidence="1" id="KW-0812">Transmembrane</keyword>
<keyword evidence="1" id="KW-1133">Transmembrane helix</keyword>
<evidence type="ECO:0000313" key="2">
    <source>
        <dbReference type="EMBL" id="PWJ44266.1"/>
    </source>
</evidence>